<keyword evidence="3" id="KW-1185">Reference proteome</keyword>
<dbReference type="PANTHER" id="PTHR24559:SF444">
    <property type="entry name" value="REVERSE TRANSCRIPTASE DOMAIN-CONTAINING PROTEIN"/>
    <property type="match status" value="1"/>
</dbReference>
<dbReference type="Gene3D" id="3.10.10.10">
    <property type="entry name" value="HIV Type 1 Reverse Transcriptase, subunit A, domain 1"/>
    <property type="match status" value="1"/>
</dbReference>
<evidence type="ECO:0000313" key="2">
    <source>
        <dbReference type="EMBL" id="KII65862.1"/>
    </source>
</evidence>
<dbReference type="CDD" id="cd01647">
    <property type="entry name" value="RT_LTR"/>
    <property type="match status" value="1"/>
</dbReference>
<dbReference type="Proteomes" id="UP000031668">
    <property type="component" value="Unassembled WGS sequence"/>
</dbReference>
<comment type="caution">
    <text evidence="2">The sequence shown here is derived from an EMBL/GenBank/DDBJ whole genome shotgun (WGS) entry which is preliminary data.</text>
</comment>
<dbReference type="SUPFAM" id="SSF56672">
    <property type="entry name" value="DNA/RNA polymerases"/>
    <property type="match status" value="1"/>
</dbReference>
<evidence type="ECO:0000313" key="3">
    <source>
        <dbReference type="Proteomes" id="UP000031668"/>
    </source>
</evidence>
<sequence length="261" mass="29859">MNTLIDNGIIRPSSSPYCAPAVYVPKKNGDIRICVDYRALNRITKRDAYPLPLINDVQTQLQGATVFSTLDLRNGYWQIPVDDRDIEKTAFSFGHSIGLYEFTVMPFGLCGAPGTFRDISNYQKYYFDSKISRQNPPQIGDFVFRQIPTHSKISKKWESGWRIDELNQKVLKIEDQGGEIKTISIDNVSQDFKGNRDQIKVNSSWEFPTFSPGVRAVEAHLYQHGRPMRNRRLPPQTHLVSRQFKLEGGGNVGYRRNPTKT</sequence>
<dbReference type="InterPro" id="IPR000477">
    <property type="entry name" value="RT_dom"/>
</dbReference>
<proteinExistence type="predicted"/>
<organism evidence="2 3">
    <name type="scientific">Thelohanellus kitauei</name>
    <name type="common">Myxosporean</name>
    <dbReference type="NCBI Taxonomy" id="669202"/>
    <lineage>
        <taxon>Eukaryota</taxon>
        <taxon>Metazoa</taxon>
        <taxon>Cnidaria</taxon>
        <taxon>Myxozoa</taxon>
        <taxon>Myxosporea</taxon>
        <taxon>Bivalvulida</taxon>
        <taxon>Platysporina</taxon>
        <taxon>Myxobolidae</taxon>
        <taxon>Thelohanellus</taxon>
    </lineage>
</organism>
<evidence type="ECO:0000259" key="1">
    <source>
        <dbReference type="Pfam" id="PF00078"/>
    </source>
</evidence>
<name>A0A0C2MW57_THEKT</name>
<dbReference type="InterPro" id="IPR043502">
    <property type="entry name" value="DNA/RNA_pol_sf"/>
</dbReference>
<dbReference type="EMBL" id="JWZT01003690">
    <property type="protein sequence ID" value="KII65862.1"/>
    <property type="molecule type" value="Genomic_DNA"/>
</dbReference>
<protein>
    <submittedName>
        <fullName evidence="2">Transposon Ty3-I Gag-Pol polyprotein</fullName>
    </submittedName>
</protein>
<dbReference type="Pfam" id="PF00078">
    <property type="entry name" value="RVT_1"/>
    <property type="match status" value="1"/>
</dbReference>
<gene>
    <name evidence="2" type="ORF">RF11_04961</name>
</gene>
<dbReference type="PANTHER" id="PTHR24559">
    <property type="entry name" value="TRANSPOSON TY3-I GAG-POL POLYPROTEIN"/>
    <property type="match status" value="1"/>
</dbReference>
<dbReference type="AlphaFoldDB" id="A0A0C2MW57"/>
<reference evidence="2 3" key="1">
    <citation type="journal article" date="2014" name="Genome Biol. Evol.">
        <title>The genome of the myxosporean Thelohanellus kitauei shows adaptations to nutrient acquisition within its fish host.</title>
        <authorList>
            <person name="Yang Y."/>
            <person name="Xiong J."/>
            <person name="Zhou Z."/>
            <person name="Huo F."/>
            <person name="Miao W."/>
            <person name="Ran C."/>
            <person name="Liu Y."/>
            <person name="Zhang J."/>
            <person name="Feng J."/>
            <person name="Wang M."/>
            <person name="Wang M."/>
            <person name="Wang L."/>
            <person name="Yao B."/>
        </authorList>
    </citation>
    <scope>NUCLEOTIDE SEQUENCE [LARGE SCALE GENOMIC DNA]</scope>
    <source>
        <strain evidence="2">Wuqing</strain>
    </source>
</reference>
<dbReference type="Gene3D" id="3.30.70.270">
    <property type="match status" value="1"/>
</dbReference>
<dbReference type="OrthoDB" id="115435at2759"/>
<feature type="domain" description="Reverse transcriptase" evidence="1">
    <location>
        <begin position="24"/>
        <end position="116"/>
    </location>
</feature>
<dbReference type="InterPro" id="IPR043128">
    <property type="entry name" value="Rev_trsase/Diguanyl_cyclase"/>
</dbReference>
<dbReference type="InterPro" id="IPR053134">
    <property type="entry name" value="RNA-dir_DNA_polymerase"/>
</dbReference>
<accession>A0A0C2MW57</accession>